<evidence type="ECO:0000313" key="5">
    <source>
        <dbReference type="EMBL" id="EGK70862.1"/>
    </source>
</evidence>
<organism evidence="5 6">
    <name type="scientific">Methyloversatilis universalis (strain ATCC BAA-1314 / DSM 25237 / JCM 13912 / CCUG 52030 / FAM5)</name>
    <dbReference type="NCBI Taxonomy" id="1000565"/>
    <lineage>
        <taxon>Bacteria</taxon>
        <taxon>Pseudomonadati</taxon>
        <taxon>Pseudomonadota</taxon>
        <taxon>Betaproteobacteria</taxon>
        <taxon>Nitrosomonadales</taxon>
        <taxon>Sterolibacteriaceae</taxon>
        <taxon>Methyloversatilis</taxon>
    </lineage>
</organism>
<evidence type="ECO:0000256" key="2">
    <source>
        <dbReference type="ARBA" id="ARBA00022989"/>
    </source>
</evidence>
<dbReference type="EMBL" id="AFHG01000053">
    <property type="protein sequence ID" value="EGK70862.1"/>
    <property type="molecule type" value="Genomic_DNA"/>
</dbReference>
<dbReference type="STRING" id="1000565.METUNv1_03087"/>
<accession>F5RFK6</accession>
<dbReference type="Proteomes" id="UP000005019">
    <property type="component" value="Unassembled WGS sequence"/>
</dbReference>
<dbReference type="InterPro" id="IPR036259">
    <property type="entry name" value="MFS_trans_sf"/>
</dbReference>
<gene>
    <name evidence="5" type="ORF">METUNv1_03087</name>
</gene>
<dbReference type="RefSeq" id="WP_008063245.1">
    <property type="nucleotide sequence ID" value="NZ_AFHG01000053.1"/>
</dbReference>
<dbReference type="eggNOG" id="COG2814">
    <property type="taxonomic scope" value="Bacteria"/>
</dbReference>
<dbReference type="InterPro" id="IPR011701">
    <property type="entry name" value="MFS"/>
</dbReference>
<dbReference type="GO" id="GO:0022857">
    <property type="term" value="F:transmembrane transporter activity"/>
    <property type="evidence" value="ECO:0007669"/>
    <property type="project" value="InterPro"/>
</dbReference>
<reference evidence="5 6" key="1">
    <citation type="journal article" date="2011" name="J. Bacteriol.">
        <title>Genome sequence of Methyloversatilis universalis FAM5T, a methylotrophic representative of the order Rhodocyclales.</title>
        <authorList>
            <person name="Kittichotirat W."/>
            <person name="Good N.M."/>
            <person name="Hall R."/>
            <person name="Bringel F."/>
            <person name="Lajus A."/>
            <person name="Medigue C."/>
            <person name="Smalley N.E."/>
            <person name="Beck D."/>
            <person name="Bumgarner R."/>
            <person name="Vuilleumier S."/>
            <person name="Kalyuzhnaya M.G."/>
        </authorList>
    </citation>
    <scope>NUCLEOTIDE SEQUENCE [LARGE SCALE GENOMIC DNA]</scope>
    <source>
        <strain evidence="6">ATCC BAA-1314 / JCM 13912 / FAM5</strain>
    </source>
</reference>
<feature type="transmembrane region" description="Helical" evidence="4">
    <location>
        <begin position="33"/>
        <end position="49"/>
    </location>
</feature>
<keyword evidence="2 4" id="KW-1133">Transmembrane helix</keyword>
<dbReference type="Gene3D" id="1.20.1250.20">
    <property type="entry name" value="MFS general substrate transporter like domains"/>
    <property type="match status" value="1"/>
</dbReference>
<evidence type="ECO:0000256" key="4">
    <source>
        <dbReference type="SAM" id="Phobius"/>
    </source>
</evidence>
<feature type="transmembrane region" description="Helical" evidence="4">
    <location>
        <begin position="69"/>
        <end position="88"/>
    </location>
</feature>
<feature type="transmembrane region" description="Helical" evidence="4">
    <location>
        <begin position="7"/>
        <end position="27"/>
    </location>
</feature>
<keyword evidence="6" id="KW-1185">Reference proteome</keyword>
<proteinExistence type="predicted"/>
<keyword evidence="3 4" id="KW-0472">Membrane</keyword>
<feature type="transmembrane region" description="Helical" evidence="4">
    <location>
        <begin position="94"/>
        <end position="120"/>
    </location>
</feature>
<evidence type="ECO:0000256" key="3">
    <source>
        <dbReference type="ARBA" id="ARBA00023136"/>
    </source>
</evidence>
<keyword evidence="1 4" id="KW-0812">Transmembrane</keyword>
<comment type="caution">
    <text evidence="5">The sequence shown here is derived from an EMBL/GenBank/DDBJ whole genome shotgun (WGS) entry which is preliminary data.</text>
</comment>
<dbReference type="SUPFAM" id="SSF103473">
    <property type="entry name" value="MFS general substrate transporter"/>
    <property type="match status" value="1"/>
</dbReference>
<evidence type="ECO:0000313" key="6">
    <source>
        <dbReference type="Proteomes" id="UP000005019"/>
    </source>
</evidence>
<dbReference type="AlphaFoldDB" id="F5RFK6"/>
<protein>
    <submittedName>
        <fullName evidence="5">NreB protein</fullName>
    </submittedName>
</protein>
<name>F5RFK6_METUF</name>
<dbReference type="Pfam" id="PF07690">
    <property type="entry name" value="MFS_1"/>
    <property type="match status" value="1"/>
</dbReference>
<sequence length="171" mass="18141">MSDRRPMLLGATIMTVGLAVGAAVGLFGQATEWPFFLLTLFVIGVGYSMTQTPSGCLLRRFATADDRSAVFAAQFSLSHLCWLLTYPLAGQIGIAAGLPAAFGVLAVVALLGTLSAWVLWSANDAEELVHSHGDDDASLAHLETGEPHGAGRHKHAYAIDELHLRWPTSGN</sequence>
<evidence type="ECO:0000256" key="1">
    <source>
        <dbReference type="ARBA" id="ARBA00022692"/>
    </source>
</evidence>